<keyword evidence="5" id="KW-1185">Reference proteome</keyword>
<comment type="caution">
    <text evidence="4">The sequence shown here is derived from an EMBL/GenBank/DDBJ whole genome shotgun (WGS) entry which is preliminary data.</text>
</comment>
<reference evidence="4 5" key="1">
    <citation type="journal article" date="2021" name="Syst. Appl. Microbiol.">
        <title>Persephonella atlantica sp. nov.: How to adapt to physico-chemical gradients in high temperature hydrothermal habitats.</title>
        <authorList>
            <person name="Francois D.X."/>
            <person name="Godfroy A."/>
            <person name="Mathien C."/>
            <person name="Aube J."/>
            <person name="Cathalot C."/>
            <person name="Lesongeur F."/>
            <person name="L'Haridon S."/>
            <person name="Philippon X."/>
            <person name="Roussel E.G."/>
        </authorList>
    </citation>
    <scope>NUCLEOTIDE SEQUENCE [LARGE SCALE GENOMIC DNA]</scope>
    <source>
        <strain evidence="4 5">MO1340</strain>
    </source>
</reference>
<comment type="catalytic activity">
    <reaction evidence="3">
        <text>2-C-methyl-D-erythritol 4-phosphate + CTP + H(+) = 4-CDP-2-C-methyl-D-erythritol + diphosphate</text>
        <dbReference type="Rhea" id="RHEA:13429"/>
        <dbReference type="ChEBI" id="CHEBI:15378"/>
        <dbReference type="ChEBI" id="CHEBI:33019"/>
        <dbReference type="ChEBI" id="CHEBI:37563"/>
        <dbReference type="ChEBI" id="CHEBI:57823"/>
        <dbReference type="ChEBI" id="CHEBI:58262"/>
        <dbReference type="EC" id="2.7.7.60"/>
    </reaction>
</comment>
<proteinExistence type="inferred from homology"/>
<dbReference type="PANTHER" id="PTHR32125:SF4">
    <property type="entry name" value="2-C-METHYL-D-ERYTHRITOL 4-PHOSPHATE CYTIDYLYLTRANSFERASE, CHLOROPLASTIC"/>
    <property type="match status" value="1"/>
</dbReference>
<feature type="site" description="Positions MEP for the nucleophilic attack" evidence="3">
    <location>
        <position position="202"/>
    </location>
</feature>
<keyword evidence="1 3" id="KW-0808">Transferase</keyword>
<feature type="site" description="Transition state stabilizer" evidence="3">
    <location>
        <position position="20"/>
    </location>
</feature>
<comment type="function">
    <text evidence="3">Catalyzes the formation of 4-diphosphocytidyl-2-C-methyl-D-erythritol from CTP and 2-C-methyl-D-erythritol 4-phosphate (MEP).</text>
</comment>
<name>A0ABS1GHL8_9AQUI</name>
<evidence type="ECO:0000313" key="5">
    <source>
        <dbReference type="Proteomes" id="UP000772812"/>
    </source>
</evidence>
<dbReference type="InterPro" id="IPR034683">
    <property type="entry name" value="IspD/TarI"/>
</dbReference>
<gene>
    <name evidence="3 4" type="primary">ispD</name>
    <name evidence="4" type="ORF">GWK41_05035</name>
</gene>
<dbReference type="GO" id="GO:0050518">
    <property type="term" value="F:2-C-methyl-D-erythritol 4-phosphate cytidylyltransferase activity"/>
    <property type="evidence" value="ECO:0007669"/>
    <property type="project" value="UniProtKB-EC"/>
</dbReference>
<comment type="pathway">
    <text evidence="3">Isoprenoid biosynthesis; isopentenyl diphosphate biosynthesis via DXP pathway; isopentenyl diphosphate from 1-deoxy-D-xylulose 5-phosphate: step 2/6.</text>
</comment>
<protein>
    <recommendedName>
        <fullName evidence="3">2-C-methyl-D-erythritol 4-phosphate cytidylyltransferase</fullName>
        <ecNumber evidence="3">2.7.7.60</ecNumber>
    </recommendedName>
    <alternativeName>
        <fullName evidence="3">4-diphosphocytidyl-2C-methyl-D-erythritol synthase</fullName>
    </alternativeName>
    <alternativeName>
        <fullName evidence="3">MEP cytidylyltransferase</fullName>
        <shortName evidence="3">MCT</shortName>
    </alternativeName>
</protein>
<evidence type="ECO:0000256" key="3">
    <source>
        <dbReference type="HAMAP-Rule" id="MF_00108"/>
    </source>
</evidence>
<dbReference type="RefSeq" id="WP_200673792.1">
    <property type="nucleotide sequence ID" value="NZ_JAACYA010000001.1"/>
</dbReference>
<feature type="site" description="Positions MEP for the nucleophilic attack" evidence="3">
    <location>
        <position position="146"/>
    </location>
</feature>
<evidence type="ECO:0000256" key="1">
    <source>
        <dbReference type="ARBA" id="ARBA00022679"/>
    </source>
</evidence>
<keyword evidence="2 3" id="KW-0548">Nucleotidyltransferase</keyword>
<dbReference type="InterPro" id="IPR050088">
    <property type="entry name" value="IspD/TarI_cytidylyltransf_bact"/>
</dbReference>
<feature type="site" description="Transition state stabilizer" evidence="3">
    <location>
        <position position="15"/>
    </location>
</feature>
<evidence type="ECO:0000313" key="4">
    <source>
        <dbReference type="EMBL" id="MBK3332424.1"/>
    </source>
</evidence>
<dbReference type="InterPro" id="IPR029044">
    <property type="entry name" value="Nucleotide-diphossugar_trans"/>
</dbReference>
<dbReference type="InterPro" id="IPR001228">
    <property type="entry name" value="IspD"/>
</dbReference>
<dbReference type="HAMAP" id="MF_00108">
    <property type="entry name" value="IspD"/>
    <property type="match status" value="1"/>
</dbReference>
<accession>A0ABS1GHL8</accession>
<dbReference type="EMBL" id="JAACYA010000001">
    <property type="protein sequence ID" value="MBK3332424.1"/>
    <property type="molecule type" value="Genomic_DNA"/>
</dbReference>
<dbReference type="Pfam" id="PF01128">
    <property type="entry name" value="IspD"/>
    <property type="match status" value="1"/>
</dbReference>
<dbReference type="Gene3D" id="3.90.550.10">
    <property type="entry name" value="Spore Coat Polysaccharide Biosynthesis Protein SpsA, Chain A"/>
    <property type="match status" value="1"/>
</dbReference>
<dbReference type="EC" id="2.7.7.60" evidence="3"/>
<dbReference type="CDD" id="cd02516">
    <property type="entry name" value="CDP-ME_synthetase"/>
    <property type="match status" value="1"/>
</dbReference>
<comment type="similarity">
    <text evidence="3">Belongs to the IspD/TarI cytidylyltransferase family. IspD subfamily.</text>
</comment>
<dbReference type="Proteomes" id="UP000772812">
    <property type="component" value="Unassembled WGS sequence"/>
</dbReference>
<dbReference type="PANTHER" id="PTHR32125">
    <property type="entry name" value="2-C-METHYL-D-ERYTHRITOL 4-PHOSPHATE CYTIDYLYLTRANSFERASE, CHLOROPLASTIC"/>
    <property type="match status" value="1"/>
</dbReference>
<sequence>MKVVAVLLAAGSGKRFGEKKQFVKLKGEPLFQYSLNTVNKIDIITDIALVLPEEDIERVKVFSFKNVIKVAGGKERQDSVYNALKQIEGADIVVIHDTARPFATERMFIEGVENVKKGWDGSITAIKARDTVKVVEKGVVKGTLDRESLYIVQTPQVFVYEKLLSAHQKARRENIYGTDDSFLMERAGYRITVNRGSVLNFKITTKEDIFLANCIVRKNF</sequence>
<dbReference type="NCBIfam" id="TIGR00453">
    <property type="entry name" value="ispD"/>
    <property type="match status" value="1"/>
</dbReference>
<dbReference type="SUPFAM" id="SSF53448">
    <property type="entry name" value="Nucleotide-diphospho-sugar transferases"/>
    <property type="match status" value="1"/>
</dbReference>
<evidence type="ECO:0000256" key="2">
    <source>
        <dbReference type="ARBA" id="ARBA00022695"/>
    </source>
</evidence>
<keyword evidence="3" id="KW-0414">Isoprene biosynthesis</keyword>
<organism evidence="4 5">
    <name type="scientific">Persephonella atlantica</name>
    <dbReference type="NCBI Taxonomy" id="2699429"/>
    <lineage>
        <taxon>Bacteria</taxon>
        <taxon>Pseudomonadati</taxon>
        <taxon>Aquificota</taxon>
        <taxon>Aquificia</taxon>
        <taxon>Aquificales</taxon>
        <taxon>Hydrogenothermaceae</taxon>
        <taxon>Persephonella</taxon>
    </lineage>
</organism>